<evidence type="ECO:0000256" key="1">
    <source>
        <dbReference type="ARBA" id="ARBA00004170"/>
    </source>
</evidence>
<dbReference type="GO" id="GO:0016020">
    <property type="term" value="C:membrane"/>
    <property type="evidence" value="ECO:0007669"/>
    <property type="project" value="UniProtKB-SubCell"/>
</dbReference>
<accession>A0A3M6THM9</accession>
<feature type="compositionally biased region" description="Basic and acidic residues" evidence="5">
    <location>
        <begin position="192"/>
        <end position="205"/>
    </location>
</feature>
<sequence>MDTKAENTDEKCDVSSEACKQLELENQELRDKLQKLEEQIAGIHSSERADVSVASPEEKNGEIQETPDKVKEKKGQDLKFSPEQARRLKGDYDDVVKKNQELESRILQMASEMQTEKEKFEATVGAMSKQLMDFVEKMNKLEVEAMKYKRDCSLVVQLLKCNQSLDRKFVSQKMDTLPSELKDKLTTELDLKEERQPLSHPDWSKKLWRTKSMGPTNAKTEPQSKTVRTPKFSE</sequence>
<feature type="compositionally biased region" description="Polar residues" evidence="5">
    <location>
        <begin position="213"/>
        <end position="227"/>
    </location>
</feature>
<dbReference type="OrthoDB" id="10068192at2759"/>
<evidence type="ECO:0000256" key="2">
    <source>
        <dbReference type="ARBA" id="ARBA00022553"/>
    </source>
</evidence>
<evidence type="ECO:0000313" key="6">
    <source>
        <dbReference type="EMBL" id="RMX40866.1"/>
    </source>
</evidence>
<keyword evidence="3" id="KW-0472">Membrane</keyword>
<feature type="coiled-coil region" evidence="4">
    <location>
        <begin position="85"/>
        <end position="151"/>
    </location>
</feature>
<comment type="subcellular location">
    <subcellularLocation>
        <location evidence="1">Membrane</location>
        <topology evidence="1">Peripheral membrane protein</topology>
    </subcellularLocation>
</comment>
<dbReference type="PANTHER" id="PTHR28664">
    <property type="entry name" value="TIGHT JUNCTION-ASSOCIATED PROTEIN 1"/>
    <property type="match status" value="1"/>
</dbReference>
<name>A0A3M6THM9_POCDA</name>
<dbReference type="STRING" id="46731.A0A3M6THM9"/>
<reference evidence="6 7" key="1">
    <citation type="journal article" date="2018" name="Sci. Rep.">
        <title>Comparative analysis of the Pocillopora damicornis genome highlights role of immune system in coral evolution.</title>
        <authorList>
            <person name="Cunning R."/>
            <person name="Bay R.A."/>
            <person name="Gillette P."/>
            <person name="Baker A.C."/>
            <person name="Traylor-Knowles N."/>
        </authorList>
    </citation>
    <scope>NUCLEOTIDE SEQUENCE [LARGE SCALE GENOMIC DNA]</scope>
    <source>
        <strain evidence="6">RSMAS</strain>
        <tissue evidence="6">Whole animal</tissue>
    </source>
</reference>
<proteinExistence type="predicted"/>
<dbReference type="AlphaFoldDB" id="A0A3M6THM9"/>
<keyword evidence="7" id="KW-1185">Reference proteome</keyword>
<dbReference type="PANTHER" id="PTHR28664:SF4">
    <property type="entry name" value="TIGHT JUNCTION-ASSOCIATED PROTEIN 1"/>
    <property type="match status" value="1"/>
</dbReference>
<organism evidence="6 7">
    <name type="scientific">Pocillopora damicornis</name>
    <name type="common">Cauliflower coral</name>
    <name type="synonym">Millepora damicornis</name>
    <dbReference type="NCBI Taxonomy" id="46731"/>
    <lineage>
        <taxon>Eukaryota</taxon>
        <taxon>Metazoa</taxon>
        <taxon>Cnidaria</taxon>
        <taxon>Anthozoa</taxon>
        <taxon>Hexacorallia</taxon>
        <taxon>Scleractinia</taxon>
        <taxon>Astrocoeniina</taxon>
        <taxon>Pocilloporidae</taxon>
        <taxon>Pocillopora</taxon>
    </lineage>
</organism>
<dbReference type="InterPro" id="IPR043441">
    <property type="entry name" value="Tjap1/BEGAIN"/>
</dbReference>
<dbReference type="Proteomes" id="UP000275408">
    <property type="component" value="Unassembled WGS sequence"/>
</dbReference>
<evidence type="ECO:0000256" key="5">
    <source>
        <dbReference type="SAM" id="MobiDB-lite"/>
    </source>
</evidence>
<keyword evidence="2" id="KW-0597">Phosphoprotein</keyword>
<keyword evidence="4" id="KW-0175">Coiled coil</keyword>
<evidence type="ECO:0000256" key="4">
    <source>
        <dbReference type="SAM" id="Coils"/>
    </source>
</evidence>
<evidence type="ECO:0000256" key="3">
    <source>
        <dbReference type="ARBA" id="ARBA00023136"/>
    </source>
</evidence>
<gene>
    <name evidence="6" type="ORF">pdam_00006476</name>
</gene>
<dbReference type="EMBL" id="RCHS01003571">
    <property type="protein sequence ID" value="RMX40866.1"/>
    <property type="molecule type" value="Genomic_DNA"/>
</dbReference>
<feature type="region of interest" description="Disordered" evidence="5">
    <location>
        <begin position="44"/>
        <end position="83"/>
    </location>
</feature>
<feature type="region of interest" description="Disordered" evidence="5">
    <location>
        <begin position="192"/>
        <end position="234"/>
    </location>
</feature>
<evidence type="ECO:0000313" key="7">
    <source>
        <dbReference type="Proteomes" id="UP000275408"/>
    </source>
</evidence>
<comment type="caution">
    <text evidence="6">The sequence shown here is derived from an EMBL/GenBank/DDBJ whole genome shotgun (WGS) entry which is preliminary data.</text>
</comment>
<protein>
    <submittedName>
        <fullName evidence="6">Uncharacterized protein</fullName>
    </submittedName>
</protein>
<feature type="compositionally biased region" description="Basic and acidic residues" evidence="5">
    <location>
        <begin position="45"/>
        <end position="77"/>
    </location>
</feature>